<dbReference type="InterPro" id="IPR021833">
    <property type="entry name" value="DUF3425"/>
</dbReference>
<dbReference type="PANTHER" id="PTHR38116">
    <property type="entry name" value="CHROMOSOME 7, WHOLE GENOME SHOTGUN SEQUENCE"/>
    <property type="match status" value="1"/>
</dbReference>
<dbReference type="CDD" id="cd14688">
    <property type="entry name" value="bZIP_YAP"/>
    <property type="match status" value="1"/>
</dbReference>
<dbReference type="RefSeq" id="XP_046072343.1">
    <property type="nucleotide sequence ID" value="XM_046218279.1"/>
</dbReference>
<gene>
    <name evidence="2" type="ORF">BGW36DRAFT_397307</name>
</gene>
<accession>A0AAD4KPS6</accession>
<evidence type="ECO:0000313" key="3">
    <source>
        <dbReference type="Proteomes" id="UP001201262"/>
    </source>
</evidence>
<keyword evidence="3" id="KW-1185">Reference proteome</keyword>
<dbReference type="Pfam" id="PF11905">
    <property type="entry name" value="DUF3425"/>
    <property type="match status" value="1"/>
</dbReference>
<sequence>MEKTTTNTPRRTQDGARRVRKRSLTNARREQNRLNQRAYRQRQRAVQRLDGLRSSGSSAQSPEQGRQPIYQLADDTAIARDVDDASKNRLVTPYLYPELIWEGRGTNDSSFEDDIIPQNQLSSSPVNFVFTAQSNSQLADEDDYIHAILSDWPPAACHSFSGTNSSIFCGLENLESLEPHINSIPSGSSTSDETINHQEQNALSPKVTKISLLQENPSITSLPEDIHPLSVTSPSQSGARSELPPDDNQGNRDIQDEMFTVEGFDLNKATPSPSQLPDPWRECIHFSRSHILLACVHNARSMGFDPTLSQMLCPHPAFMDLIPFPVFRARAITLLAMQPHLINLQELKNDLAIENGLSYWSTASNEARTPMVGATQGQPWDMHSWEVAPWFLCKWRTLFGGEDGEVWNQSLWWQRARGLVTNAYTH</sequence>
<organism evidence="2 3">
    <name type="scientific">Talaromyces proteolyticus</name>
    <dbReference type="NCBI Taxonomy" id="1131652"/>
    <lineage>
        <taxon>Eukaryota</taxon>
        <taxon>Fungi</taxon>
        <taxon>Dikarya</taxon>
        <taxon>Ascomycota</taxon>
        <taxon>Pezizomycotina</taxon>
        <taxon>Eurotiomycetes</taxon>
        <taxon>Eurotiomycetidae</taxon>
        <taxon>Eurotiales</taxon>
        <taxon>Trichocomaceae</taxon>
        <taxon>Talaromyces</taxon>
        <taxon>Talaromyces sect. Bacilispori</taxon>
    </lineage>
</organism>
<feature type="compositionally biased region" description="Polar residues" evidence="1">
    <location>
        <begin position="230"/>
        <end position="239"/>
    </location>
</feature>
<feature type="region of interest" description="Disordered" evidence="1">
    <location>
        <begin position="220"/>
        <end position="253"/>
    </location>
</feature>
<reference evidence="2" key="1">
    <citation type="submission" date="2021-12" db="EMBL/GenBank/DDBJ databases">
        <title>Convergent genome expansion in fungi linked to evolution of root-endophyte symbiosis.</title>
        <authorList>
            <consortium name="DOE Joint Genome Institute"/>
            <person name="Ke Y.-H."/>
            <person name="Bonito G."/>
            <person name="Liao H.-L."/>
            <person name="Looney B."/>
            <person name="Rojas-Flechas A."/>
            <person name="Nash J."/>
            <person name="Hameed K."/>
            <person name="Schadt C."/>
            <person name="Martin F."/>
            <person name="Crous P.W."/>
            <person name="Miettinen O."/>
            <person name="Magnuson J.K."/>
            <person name="Labbe J."/>
            <person name="Jacobson D."/>
            <person name="Doktycz M.J."/>
            <person name="Veneault-Fourrey C."/>
            <person name="Kuo A."/>
            <person name="Mondo S."/>
            <person name="Calhoun S."/>
            <person name="Riley R."/>
            <person name="Ohm R."/>
            <person name="LaButti K."/>
            <person name="Andreopoulos B."/>
            <person name="Pangilinan J."/>
            <person name="Nolan M."/>
            <person name="Tritt A."/>
            <person name="Clum A."/>
            <person name="Lipzen A."/>
            <person name="Daum C."/>
            <person name="Barry K."/>
            <person name="Grigoriev I.V."/>
            <person name="Vilgalys R."/>
        </authorList>
    </citation>
    <scope>NUCLEOTIDE SEQUENCE</scope>
    <source>
        <strain evidence="2">PMI_201</strain>
    </source>
</reference>
<comment type="caution">
    <text evidence="2">The sequence shown here is derived from an EMBL/GenBank/DDBJ whole genome shotgun (WGS) entry which is preliminary data.</text>
</comment>
<evidence type="ECO:0000313" key="2">
    <source>
        <dbReference type="EMBL" id="KAH8697642.1"/>
    </source>
</evidence>
<name>A0AAD4KPS6_9EURO</name>
<feature type="compositionally biased region" description="Polar residues" evidence="1">
    <location>
        <begin position="54"/>
        <end position="64"/>
    </location>
</feature>
<protein>
    <recommendedName>
        <fullName evidence="4">BZIP domain-containing protein</fullName>
    </recommendedName>
</protein>
<proteinExistence type="predicted"/>
<dbReference type="EMBL" id="JAJTJA010000006">
    <property type="protein sequence ID" value="KAH8697642.1"/>
    <property type="molecule type" value="Genomic_DNA"/>
</dbReference>
<evidence type="ECO:0000256" key="1">
    <source>
        <dbReference type="SAM" id="MobiDB-lite"/>
    </source>
</evidence>
<feature type="compositionally biased region" description="Polar residues" evidence="1">
    <location>
        <begin position="1"/>
        <end position="10"/>
    </location>
</feature>
<feature type="region of interest" description="Disordered" evidence="1">
    <location>
        <begin position="1"/>
        <end position="67"/>
    </location>
</feature>
<dbReference type="GeneID" id="70248566"/>
<dbReference type="AlphaFoldDB" id="A0AAD4KPS6"/>
<dbReference type="Proteomes" id="UP001201262">
    <property type="component" value="Unassembled WGS sequence"/>
</dbReference>
<dbReference type="PANTHER" id="PTHR38116:SF8">
    <property type="entry name" value="BZIP DOMAIN-CONTAINING PROTEIN"/>
    <property type="match status" value="1"/>
</dbReference>
<evidence type="ECO:0008006" key="4">
    <source>
        <dbReference type="Google" id="ProtNLM"/>
    </source>
</evidence>